<evidence type="ECO:0000259" key="7">
    <source>
        <dbReference type="SMART" id="SM00039"/>
    </source>
</evidence>
<dbReference type="Proteomes" id="UP000314986">
    <property type="component" value="Unassembled WGS sequence"/>
</dbReference>
<reference evidence="9" key="3">
    <citation type="journal article" date="2014" name="Nature">
        <title>Elephant shark genome provides unique insights into gnathostome evolution.</title>
        <authorList>
            <consortium name="International Elephant Shark Genome Sequencing Consortium"/>
            <person name="Venkatesh B."/>
            <person name="Lee A.P."/>
            <person name="Ravi V."/>
            <person name="Maurya A.K."/>
            <person name="Lian M.M."/>
            <person name="Swann J.B."/>
            <person name="Ohta Y."/>
            <person name="Flajnik M.F."/>
            <person name="Sutoh Y."/>
            <person name="Kasahara M."/>
            <person name="Hoon S."/>
            <person name="Gangu V."/>
            <person name="Roy S.W."/>
            <person name="Irimia M."/>
            <person name="Korzh V."/>
            <person name="Kondrychyn I."/>
            <person name="Lim Z.W."/>
            <person name="Tay B.H."/>
            <person name="Tohari S."/>
            <person name="Kong K.W."/>
            <person name="Ho S."/>
            <person name="Lorente-Galdos B."/>
            <person name="Quilez J."/>
            <person name="Marques-Bonet T."/>
            <person name="Raney B.J."/>
            <person name="Ingham P.W."/>
            <person name="Tay A."/>
            <person name="Hillier L.W."/>
            <person name="Minx P."/>
            <person name="Boehm T."/>
            <person name="Wilson R.K."/>
            <person name="Brenner S."/>
            <person name="Warren W.C."/>
        </authorList>
    </citation>
    <scope>NUCLEOTIDE SEQUENCE [LARGE SCALE GENOMIC DNA]</scope>
</reference>
<evidence type="ECO:0000256" key="2">
    <source>
        <dbReference type="ARBA" id="ARBA00009287"/>
    </source>
</evidence>
<evidence type="ECO:0000256" key="4">
    <source>
        <dbReference type="ARBA" id="ARBA00022685"/>
    </source>
</evidence>
<comment type="similarity">
    <text evidence="2">Belongs to the sauvagine/corticotropin-releasing factor/urotensin I family.</text>
</comment>
<organism evidence="8 9">
    <name type="scientific">Callorhinchus milii</name>
    <name type="common">Ghost shark</name>
    <dbReference type="NCBI Taxonomy" id="7868"/>
    <lineage>
        <taxon>Eukaryota</taxon>
        <taxon>Metazoa</taxon>
        <taxon>Chordata</taxon>
        <taxon>Craniata</taxon>
        <taxon>Vertebrata</taxon>
        <taxon>Chondrichthyes</taxon>
        <taxon>Holocephali</taxon>
        <taxon>Chimaeriformes</taxon>
        <taxon>Callorhinchidae</taxon>
        <taxon>Callorhinchus</taxon>
    </lineage>
</organism>
<keyword evidence="9" id="KW-1185">Reference proteome</keyword>
<keyword evidence="5" id="KW-0372">Hormone</keyword>
<evidence type="ECO:0000256" key="3">
    <source>
        <dbReference type="ARBA" id="ARBA00022525"/>
    </source>
</evidence>
<dbReference type="STRING" id="7868.ENSCMIP00000027894"/>
<reference evidence="9" key="1">
    <citation type="journal article" date="2006" name="Science">
        <title>Ancient noncoding elements conserved in the human genome.</title>
        <authorList>
            <person name="Venkatesh B."/>
            <person name="Kirkness E.F."/>
            <person name="Loh Y.H."/>
            <person name="Halpern A.L."/>
            <person name="Lee A.P."/>
            <person name="Johnson J."/>
            <person name="Dandona N."/>
            <person name="Viswanathan L.D."/>
            <person name="Tay A."/>
            <person name="Venter J.C."/>
            <person name="Strausberg R.L."/>
            <person name="Brenner S."/>
        </authorList>
    </citation>
    <scope>NUCLEOTIDE SEQUENCE [LARGE SCALE GENOMIC DNA]</scope>
</reference>
<accession>A0A4W3ICB4</accession>
<reference evidence="9" key="2">
    <citation type="journal article" date="2007" name="PLoS Biol.">
        <title>Survey sequencing and comparative analysis of the elephant shark (Callorhinchus milii) genome.</title>
        <authorList>
            <person name="Venkatesh B."/>
            <person name="Kirkness E.F."/>
            <person name="Loh Y.H."/>
            <person name="Halpern A.L."/>
            <person name="Lee A.P."/>
            <person name="Johnson J."/>
            <person name="Dandona N."/>
            <person name="Viswanathan L.D."/>
            <person name="Tay A."/>
            <person name="Venter J.C."/>
            <person name="Strausberg R.L."/>
            <person name="Brenner S."/>
        </authorList>
    </citation>
    <scope>NUCLEOTIDE SEQUENCE [LARGE SCALE GENOMIC DNA]</scope>
</reference>
<dbReference type="Gene3D" id="6.10.250.1920">
    <property type="match status" value="1"/>
</dbReference>
<reference evidence="8" key="5">
    <citation type="submission" date="2025-09" db="UniProtKB">
        <authorList>
            <consortium name="Ensembl"/>
        </authorList>
    </citation>
    <scope>IDENTIFICATION</scope>
</reference>
<evidence type="ECO:0000313" key="8">
    <source>
        <dbReference type="Ensembl" id="ENSCMIP00000027894.1"/>
    </source>
</evidence>
<evidence type="ECO:0000256" key="5">
    <source>
        <dbReference type="ARBA" id="ARBA00022702"/>
    </source>
</evidence>
<feature type="domain" description="Corticotropin-releasing factor" evidence="7">
    <location>
        <begin position="130"/>
        <end position="169"/>
    </location>
</feature>
<dbReference type="OMA" id="HPITNTH"/>
<dbReference type="Pfam" id="PF00473">
    <property type="entry name" value="CRF"/>
    <property type="match status" value="1"/>
</dbReference>
<dbReference type="InterPro" id="IPR000187">
    <property type="entry name" value="CRF"/>
</dbReference>
<keyword evidence="3" id="KW-0964">Secreted</keyword>
<protein>
    <recommendedName>
        <fullName evidence="7">Corticotropin-releasing factor domain-containing protein</fullName>
    </recommendedName>
</protein>
<keyword evidence="4" id="KW-0165">Cleavage on pair of basic residues</keyword>
<dbReference type="Ensembl" id="ENSCMIT00000028335.1">
    <property type="protein sequence ID" value="ENSCMIP00000027894.1"/>
    <property type="gene ID" value="ENSCMIG00000012136.1"/>
</dbReference>
<comment type="subcellular location">
    <subcellularLocation>
        <location evidence="1">Secreted</location>
    </subcellularLocation>
</comment>
<evidence type="ECO:0000256" key="1">
    <source>
        <dbReference type="ARBA" id="ARBA00004613"/>
    </source>
</evidence>
<dbReference type="AlphaFoldDB" id="A0A4W3ICB4"/>
<dbReference type="PANTHER" id="PTHR15035:SF9">
    <property type="entry name" value="CORTICOLIBERIN"/>
    <property type="match status" value="1"/>
</dbReference>
<dbReference type="InParanoid" id="A0A4W3ICB4"/>
<dbReference type="GeneTree" id="ENSGT00960000187367"/>
<dbReference type="GO" id="GO:0005576">
    <property type="term" value="C:extracellular region"/>
    <property type="evidence" value="ECO:0007669"/>
    <property type="project" value="UniProtKB-SubCell"/>
</dbReference>
<dbReference type="InterPro" id="IPR003620">
    <property type="entry name" value="Urocortin_CRF"/>
</dbReference>
<sequence>MFFIYKESKTCLRHSWKMNTLVLAMSLLAFTFLPAKTLHLLRNPDRERFGSHCDKELGVESLGYSLPLSLRHRLLQHFSAQPSPIRERGEPPLVSESFTLGYLHSNPRSAEAVPRGNDELLSIYRSKRYNSKPNSLDLTFHLLRGYLGMARAEKMARKAQSNRLMMESLGK</sequence>
<name>A0A4W3ICB4_CALMI</name>
<proteinExistence type="inferred from homology"/>
<dbReference type="SMART" id="SM00039">
    <property type="entry name" value="CRF"/>
    <property type="match status" value="1"/>
</dbReference>
<evidence type="ECO:0000313" key="9">
    <source>
        <dbReference type="Proteomes" id="UP000314986"/>
    </source>
</evidence>
<evidence type="ECO:0000256" key="6">
    <source>
        <dbReference type="ARBA" id="ARBA00022729"/>
    </source>
</evidence>
<dbReference type="PANTHER" id="PTHR15035">
    <property type="entry name" value="CORTICOLIBERIN/UROCORTIN"/>
    <property type="match status" value="1"/>
</dbReference>
<reference evidence="8" key="4">
    <citation type="submission" date="2025-08" db="UniProtKB">
        <authorList>
            <consortium name="Ensembl"/>
        </authorList>
    </citation>
    <scope>IDENTIFICATION</scope>
</reference>
<dbReference type="PRINTS" id="PR01612">
    <property type="entry name" value="CRFFAMILY"/>
</dbReference>
<dbReference type="GO" id="GO:0005179">
    <property type="term" value="F:hormone activity"/>
    <property type="evidence" value="ECO:0007669"/>
    <property type="project" value="UniProtKB-KW"/>
</dbReference>
<keyword evidence="6" id="KW-0732">Signal</keyword>